<evidence type="ECO:0000259" key="5">
    <source>
        <dbReference type="PROSITE" id="PS51192"/>
    </source>
</evidence>
<evidence type="ECO:0000256" key="4">
    <source>
        <dbReference type="SAM" id="MobiDB-lite"/>
    </source>
</evidence>
<keyword evidence="3" id="KW-0067">ATP-binding</keyword>
<dbReference type="SMART" id="SM00487">
    <property type="entry name" value="DEXDc"/>
    <property type="match status" value="1"/>
</dbReference>
<dbReference type="GO" id="GO:0016787">
    <property type="term" value="F:hydrolase activity"/>
    <property type="evidence" value="ECO:0007669"/>
    <property type="project" value="UniProtKB-KW"/>
</dbReference>
<sequence length="651" mass="70556">MVNSANALQSPAQALTLGTLRLQLSPTQATHILEGLGQRPLIEAYLETSEFAEDSKKLRGILTRLLDDGDLGFGGRWQVTGSQMEVTCWIVPMDADGSTWVDAGSNGRQSDLREMHESLFGEDGELVLALKYSVWEIVTREEDPRQMLDPRYTPVEGAAGAGRYFLNPQTGQVRRRGEYHQLPRGGIVGEQMGSGKSFEILALILLTLHLQCQPPRPTPQVEISAVSIDERTGRRSYMERPINENRRASASNFQPAKEYTLVDATLLIVPKGLAATWIAEIAKHFEEGTFKVWADGKRLPTPKEIALSNIIVMATERFSRAPHDSSLLNYRFKRIVVDEGHQAAQENPTSAIDFVEKLNAERRWLVSGTPTAGLHQGGTSSENRLAAVHAAQPGDAADLAQNVSHPGDEDGGQLARIIVLFLKADFFGSRRAFRNLILGPLGAAGASPAFGAVKRFRFLMNALIVKNAPEVVDAELQLPPQTISIVRLALHPVQRLTYNFLLAQNPEFLDEQINPTKPLPVSLIPVGDRAAPAITNASNSRAGPSRPIANNPRLPGVCPASSSNGAGPSRLAAVDQRTPRASPASSSDQGGPSVPVTPTTSAIRCQAGASQGPRHIQRALDDDDDIRVLDGPPGDRKGKGRETPVAKRAKR</sequence>
<reference evidence="6" key="1">
    <citation type="journal article" date="2022" name="G3 (Bethesda)">
        <title>High quality genome of the basidiomycete yeast Dioszegia hungarica PDD-24b-2 isolated from cloud water.</title>
        <authorList>
            <person name="Jarrige D."/>
            <person name="Haridas S."/>
            <person name="Bleykasten-Grosshans C."/>
            <person name="Joly M."/>
            <person name="Nadalig T."/>
            <person name="Sancelme M."/>
            <person name="Vuilleumier S."/>
            <person name="Grigoriev I.V."/>
            <person name="Amato P."/>
            <person name="Bringel F."/>
        </authorList>
    </citation>
    <scope>NUCLEOTIDE SEQUENCE</scope>
    <source>
        <strain evidence="6">PDD-24b-2</strain>
    </source>
</reference>
<dbReference type="GO" id="GO:0006281">
    <property type="term" value="P:DNA repair"/>
    <property type="evidence" value="ECO:0007669"/>
    <property type="project" value="TreeGrafter"/>
</dbReference>
<dbReference type="EMBL" id="JAKWFO010000004">
    <property type="protein sequence ID" value="KAI9637577.1"/>
    <property type="molecule type" value="Genomic_DNA"/>
</dbReference>
<protein>
    <submittedName>
        <fullName evidence="6">SNF2 family N-terminal domain-containing protein</fullName>
    </submittedName>
</protein>
<comment type="caution">
    <text evidence="6">The sequence shown here is derived from an EMBL/GenBank/DDBJ whole genome shotgun (WGS) entry which is preliminary data.</text>
</comment>
<feature type="domain" description="Helicase ATP-binding" evidence="5">
    <location>
        <begin position="177"/>
        <end position="388"/>
    </location>
</feature>
<feature type="compositionally biased region" description="Polar residues" evidence="4">
    <location>
        <begin position="583"/>
        <end position="603"/>
    </location>
</feature>
<organism evidence="6 7">
    <name type="scientific">Dioszegia hungarica</name>
    <dbReference type="NCBI Taxonomy" id="4972"/>
    <lineage>
        <taxon>Eukaryota</taxon>
        <taxon>Fungi</taxon>
        <taxon>Dikarya</taxon>
        <taxon>Basidiomycota</taxon>
        <taxon>Agaricomycotina</taxon>
        <taxon>Tremellomycetes</taxon>
        <taxon>Tremellales</taxon>
        <taxon>Bulleribasidiaceae</taxon>
        <taxon>Dioszegia</taxon>
    </lineage>
</organism>
<dbReference type="PROSITE" id="PS51192">
    <property type="entry name" value="HELICASE_ATP_BIND_1"/>
    <property type="match status" value="1"/>
</dbReference>
<dbReference type="RefSeq" id="XP_052947354.1">
    <property type="nucleotide sequence ID" value="XM_053092457.1"/>
</dbReference>
<dbReference type="AlphaFoldDB" id="A0AA38HAD8"/>
<name>A0AA38HAD8_9TREE</name>
<dbReference type="GO" id="GO:0008094">
    <property type="term" value="F:ATP-dependent activity, acting on DNA"/>
    <property type="evidence" value="ECO:0007669"/>
    <property type="project" value="TreeGrafter"/>
</dbReference>
<dbReference type="Pfam" id="PF00176">
    <property type="entry name" value="SNF2-rel_dom"/>
    <property type="match status" value="1"/>
</dbReference>
<evidence type="ECO:0000313" key="6">
    <source>
        <dbReference type="EMBL" id="KAI9637577.1"/>
    </source>
</evidence>
<dbReference type="InterPro" id="IPR027417">
    <property type="entry name" value="P-loop_NTPase"/>
</dbReference>
<proteinExistence type="predicted"/>
<keyword evidence="7" id="KW-1185">Reference proteome</keyword>
<dbReference type="Gene3D" id="3.40.50.300">
    <property type="entry name" value="P-loop containing nucleotide triphosphate hydrolases"/>
    <property type="match status" value="1"/>
</dbReference>
<dbReference type="InterPro" id="IPR050628">
    <property type="entry name" value="SNF2_RAD54_helicase_TF"/>
</dbReference>
<dbReference type="SUPFAM" id="SSF52540">
    <property type="entry name" value="P-loop containing nucleoside triphosphate hydrolases"/>
    <property type="match status" value="1"/>
</dbReference>
<accession>A0AA38HAD8</accession>
<gene>
    <name evidence="6" type="ORF">MKK02DRAFT_43503</name>
</gene>
<dbReference type="GeneID" id="77731662"/>
<dbReference type="InterPro" id="IPR014001">
    <property type="entry name" value="Helicase_ATP-bd"/>
</dbReference>
<dbReference type="GO" id="GO:0005524">
    <property type="term" value="F:ATP binding"/>
    <property type="evidence" value="ECO:0007669"/>
    <property type="project" value="UniProtKB-KW"/>
</dbReference>
<evidence type="ECO:0000256" key="1">
    <source>
        <dbReference type="ARBA" id="ARBA00022741"/>
    </source>
</evidence>
<feature type="compositionally biased region" description="Basic and acidic residues" evidence="4">
    <location>
        <begin position="633"/>
        <end position="645"/>
    </location>
</feature>
<dbReference type="PANTHER" id="PTHR45626">
    <property type="entry name" value="TRANSCRIPTION TERMINATION FACTOR 2-RELATED"/>
    <property type="match status" value="1"/>
</dbReference>
<dbReference type="PANTHER" id="PTHR45626:SF51">
    <property type="entry name" value="SNF2-RELATED DOMAIN-CONTAINING PROTEIN"/>
    <property type="match status" value="1"/>
</dbReference>
<evidence type="ECO:0000256" key="3">
    <source>
        <dbReference type="ARBA" id="ARBA00022840"/>
    </source>
</evidence>
<evidence type="ECO:0000313" key="7">
    <source>
        <dbReference type="Proteomes" id="UP001164286"/>
    </source>
</evidence>
<dbReference type="GO" id="GO:0005634">
    <property type="term" value="C:nucleus"/>
    <property type="evidence" value="ECO:0007669"/>
    <property type="project" value="TreeGrafter"/>
</dbReference>
<dbReference type="InterPro" id="IPR000330">
    <property type="entry name" value="SNF2_N"/>
</dbReference>
<feature type="region of interest" description="Disordered" evidence="4">
    <location>
        <begin position="534"/>
        <end position="651"/>
    </location>
</feature>
<keyword evidence="2" id="KW-0378">Hydrolase</keyword>
<evidence type="ECO:0000256" key="2">
    <source>
        <dbReference type="ARBA" id="ARBA00022801"/>
    </source>
</evidence>
<keyword evidence="1" id="KW-0547">Nucleotide-binding</keyword>
<dbReference type="Proteomes" id="UP001164286">
    <property type="component" value="Unassembled WGS sequence"/>
</dbReference>